<evidence type="ECO:0000259" key="2">
    <source>
        <dbReference type="Pfam" id="PF25164"/>
    </source>
</evidence>
<dbReference type="RefSeq" id="WP_073298487.1">
    <property type="nucleotide sequence ID" value="NZ_FQUF01000031.1"/>
</dbReference>
<dbReference type="AlphaFoldDB" id="A0A1M4YT74"/>
<dbReference type="Pfam" id="PF06054">
    <property type="entry name" value="CoiA_nuc"/>
    <property type="match status" value="1"/>
</dbReference>
<name>A0A1M4YT74_9LACT</name>
<protein>
    <submittedName>
        <fullName evidence="3">Competence protein CoiA</fullName>
    </submittedName>
</protein>
<dbReference type="OrthoDB" id="3784230at2"/>
<dbReference type="PIRSF" id="PIRSF007487">
    <property type="entry name" value="Competence-induced_CoiA_bac"/>
    <property type="match status" value="1"/>
</dbReference>
<feature type="domain" description="Competence protein CoiA-like N-terminal" evidence="2">
    <location>
        <begin position="49"/>
        <end position="86"/>
    </location>
</feature>
<dbReference type="InterPro" id="IPR010330">
    <property type="entry name" value="CoiA_nuc"/>
</dbReference>
<organism evidence="3 4">
    <name type="scientific">Atopostipes suicloacalis DSM 15692</name>
    <dbReference type="NCBI Taxonomy" id="1121025"/>
    <lineage>
        <taxon>Bacteria</taxon>
        <taxon>Bacillati</taxon>
        <taxon>Bacillota</taxon>
        <taxon>Bacilli</taxon>
        <taxon>Lactobacillales</taxon>
        <taxon>Carnobacteriaceae</taxon>
        <taxon>Atopostipes</taxon>
    </lineage>
</organism>
<dbReference type="STRING" id="1121025.SAMN02745249_01788"/>
<accession>A0A1M4YT74</accession>
<dbReference type="EMBL" id="FQUF01000031">
    <property type="protein sequence ID" value="SHF09024.1"/>
    <property type="molecule type" value="Genomic_DNA"/>
</dbReference>
<keyword evidence="4" id="KW-1185">Reference proteome</keyword>
<dbReference type="InterPro" id="IPR021176">
    <property type="entry name" value="Competence-induced_CoiA"/>
</dbReference>
<evidence type="ECO:0000313" key="4">
    <source>
        <dbReference type="Proteomes" id="UP000184128"/>
    </source>
</evidence>
<dbReference type="Proteomes" id="UP000184128">
    <property type="component" value="Unassembled WGS sequence"/>
</dbReference>
<dbReference type="Pfam" id="PF25164">
    <property type="entry name" value="CoiA_N"/>
    <property type="match status" value="1"/>
</dbReference>
<evidence type="ECO:0000259" key="1">
    <source>
        <dbReference type="Pfam" id="PF06054"/>
    </source>
</evidence>
<sequence>MPKTSKKSNSPQENRLFMQIIYIRTFAEVAIILIAQNKNQQLILADPTLNKNQTYYCPSCHKPVHLKLGSIIRPHFAHFQNDACDVFAEGETFEHVEGKIQLSQWLKTLGLQVAIEAYLPALKQRPDLLVYTSPKPIALEFQCSPIPIEKVVERTRGYLEAEYEVVWILGKKFTYKNRLTAFHKACLNKELNLFHYDTEKEELWIRDGFYLNPQERMRCQQRKLVFGEAFNLPKWTENKFPQQRPDLQKRHQQLLHLRAEKMSAFQQALYQENENLVSMPKELYTVLPSEWSIQDFSYLWKYRLLLWLESQSKYKIITKKSLANWFKQGEVELYEMTQITTQQALQPLYEFLEVLTQSQCVKKMSNQKWSFHHPAKRYKFLEDKLKFDEFSHTIF</sequence>
<feature type="domain" description="Competence protein CoiA nuclease-like" evidence="1">
    <location>
        <begin position="91"/>
        <end position="216"/>
    </location>
</feature>
<evidence type="ECO:0000313" key="3">
    <source>
        <dbReference type="EMBL" id="SHF09024.1"/>
    </source>
</evidence>
<gene>
    <name evidence="3" type="ORF">SAMN02745249_01788</name>
</gene>
<reference evidence="3 4" key="1">
    <citation type="submission" date="2016-11" db="EMBL/GenBank/DDBJ databases">
        <authorList>
            <person name="Jaros S."/>
            <person name="Januszkiewicz K."/>
            <person name="Wedrychowicz H."/>
        </authorList>
    </citation>
    <scope>NUCLEOTIDE SEQUENCE [LARGE SCALE GENOMIC DNA]</scope>
    <source>
        <strain evidence="3 4">DSM 15692</strain>
    </source>
</reference>
<proteinExistence type="predicted"/>
<dbReference type="InterPro" id="IPR057253">
    <property type="entry name" value="CoiA-like_N"/>
</dbReference>